<dbReference type="Pfam" id="PF02961">
    <property type="entry name" value="SAM_BAF"/>
    <property type="match status" value="1"/>
</dbReference>
<dbReference type="Proteomes" id="UP000515156">
    <property type="component" value="Chromosome 11"/>
</dbReference>
<gene>
    <name evidence="2" type="primary">LOC115480460</name>
</gene>
<accession>A0A6P7ZBI3</accession>
<name>A0A6P7ZBI3_9AMPH</name>
<proteinExistence type="predicted"/>
<dbReference type="OrthoDB" id="9997163at2759"/>
<protein>
    <submittedName>
        <fullName evidence="2">Uncharacterized protein LOC115480460</fullName>
    </submittedName>
</protein>
<organism evidence="1 2">
    <name type="scientific">Microcaecilia unicolor</name>
    <dbReference type="NCBI Taxonomy" id="1415580"/>
    <lineage>
        <taxon>Eukaryota</taxon>
        <taxon>Metazoa</taxon>
        <taxon>Chordata</taxon>
        <taxon>Craniata</taxon>
        <taxon>Vertebrata</taxon>
        <taxon>Euteleostomi</taxon>
        <taxon>Amphibia</taxon>
        <taxon>Gymnophiona</taxon>
        <taxon>Siphonopidae</taxon>
        <taxon>Microcaecilia</taxon>
    </lineage>
</organism>
<dbReference type="SUPFAM" id="SSF47798">
    <property type="entry name" value="Barrier-to-autointegration factor, BAF"/>
    <property type="match status" value="1"/>
</dbReference>
<dbReference type="InterPro" id="IPR004122">
    <property type="entry name" value="BAF_prot"/>
</dbReference>
<dbReference type="Gene3D" id="1.10.150.40">
    <property type="entry name" value="Barrier-to-autointegration factor, BAF"/>
    <property type="match status" value="1"/>
</dbReference>
<keyword evidence="1" id="KW-1185">Reference proteome</keyword>
<dbReference type="InParanoid" id="A0A6P7ZBI3"/>
<dbReference type="SMART" id="SM01023">
    <property type="entry name" value="BAF"/>
    <property type="match status" value="1"/>
</dbReference>
<dbReference type="RefSeq" id="XP_030075013.1">
    <property type="nucleotide sequence ID" value="XM_030219153.1"/>
</dbReference>
<dbReference type="GeneID" id="115480460"/>
<dbReference type="KEGG" id="muo:115480460"/>
<dbReference type="GO" id="GO:0003677">
    <property type="term" value="F:DNA binding"/>
    <property type="evidence" value="ECO:0007669"/>
    <property type="project" value="InterPro"/>
</dbReference>
<evidence type="ECO:0000313" key="1">
    <source>
        <dbReference type="Proteomes" id="UP000515156"/>
    </source>
</evidence>
<dbReference type="InterPro" id="IPR036617">
    <property type="entry name" value="BAF_sf"/>
</dbReference>
<evidence type="ECO:0000313" key="2">
    <source>
        <dbReference type="RefSeq" id="XP_030075013.1"/>
    </source>
</evidence>
<dbReference type="AlphaFoldDB" id="A0A6P7ZBI3"/>
<sequence>MHQRSTPIGFSVAEATSIIVCEVSGERNQRDIITLCEINNGWNKQDSITLCVSWEQRGTGSGPGSWSQESAALRAQREKTFAGCGEGGTMFGISQKHQRFLRDRTENSPVTCVPGIGTILGHRLIIKDCKTTADLLNVYRMDTEGFDAWLKKTCRANKRQRANCTQALAEWMDCTCQEVLCPVSANHISMPMGEETANQAEPCKPVCY</sequence>
<reference evidence="1" key="1">
    <citation type="submission" date="2024-06" db="UniProtKB">
        <authorList>
            <consortium name="RefSeq"/>
        </authorList>
    </citation>
    <scope>NUCLEOTIDE SEQUENCE [LARGE SCALE GENOMIC DNA]</scope>
</reference>
<reference evidence="2" key="2">
    <citation type="submission" date="2025-08" db="UniProtKB">
        <authorList>
            <consortium name="RefSeq"/>
        </authorList>
    </citation>
    <scope>IDENTIFICATION</scope>
</reference>